<dbReference type="Pfam" id="PF07963">
    <property type="entry name" value="N_methyl"/>
    <property type="match status" value="1"/>
</dbReference>
<dbReference type="GO" id="GO:0015628">
    <property type="term" value="P:protein secretion by the type II secretion system"/>
    <property type="evidence" value="ECO:0007669"/>
    <property type="project" value="InterPro"/>
</dbReference>
<evidence type="ECO:0000256" key="9">
    <source>
        <dbReference type="ARBA" id="ARBA00030775"/>
    </source>
</evidence>
<evidence type="ECO:0000313" key="12">
    <source>
        <dbReference type="Proteomes" id="UP000626148"/>
    </source>
</evidence>
<comment type="subcellular location">
    <subcellularLocation>
        <location evidence="1">Cell inner membrane</location>
        <topology evidence="1">Single-pass membrane protein</topology>
    </subcellularLocation>
</comment>
<dbReference type="Proteomes" id="UP000626148">
    <property type="component" value="Unassembled WGS sequence"/>
</dbReference>
<keyword evidence="3" id="KW-1003">Cell membrane</keyword>
<evidence type="ECO:0000256" key="4">
    <source>
        <dbReference type="ARBA" id="ARBA00022481"/>
    </source>
</evidence>
<dbReference type="InterPro" id="IPR045584">
    <property type="entry name" value="Pilin-like"/>
</dbReference>
<accession>A0A918K677</accession>
<dbReference type="InterPro" id="IPR012902">
    <property type="entry name" value="N_methyl_site"/>
</dbReference>
<keyword evidence="12" id="KW-1185">Reference proteome</keyword>
<dbReference type="Gene3D" id="3.55.40.10">
    <property type="entry name" value="minor pseudopilin epsh domain"/>
    <property type="match status" value="1"/>
</dbReference>
<evidence type="ECO:0000256" key="3">
    <source>
        <dbReference type="ARBA" id="ARBA00022475"/>
    </source>
</evidence>
<dbReference type="SUPFAM" id="SSF54523">
    <property type="entry name" value="Pili subunits"/>
    <property type="match status" value="1"/>
</dbReference>
<dbReference type="PROSITE" id="PS00409">
    <property type="entry name" value="PROKAR_NTER_METHYL"/>
    <property type="match status" value="1"/>
</dbReference>
<keyword evidence="5" id="KW-0997">Cell inner membrane</keyword>
<proteinExistence type="predicted"/>
<evidence type="ECO:0000313" key="11">
    <source>
        <dbReference type="EMBL" id="GGX52006.1"/>
    </source>
</evidence>
<protein>
    <recommendedName>
        <fullName evidence="2">Type II secretion system protein H</fullName>
    </recommendedName>
    <alternativeName>
        <fullName evidence="9">General secretion pathway protein H</fullName>
    </alternativeName>
</protein>
<dbReference type="AlphaFoldDB" id="A0A918K677"/>
<name>A0A918K677_9GAMM</name>
<comment type="caution">
    <text evidence="11">The sequence shown here is derived from an EMBL/GenBank/DDBJ whole genome shotgun (WGS) entry which is preliminary data.</text>
</comment>
<keyword evidence="6 10" id="KW-0812">Transmembrane</keyword>
<dbReference type="GO" id="GO:0005886">
    <property type="term" value="C:plasma membrane"/>
    <property type="evidence" value="ECO:0007669"/>
    <property type="project" value="UniProtKB-SubCell"/>
</dbReference>
<reference evidence="11" key="2">
    <citation type="submission" date="2020-09" db="EMBL/GenBank/DDBJ databases">
        <authorList>
            <person name="Sun Q."/>
            <person name="Kim S."/>
        </authorList>
    </citation>
    <scope>NUCLEOTIDE SEQUENCE</scope>
    <source>
        <strain evidence="11">KCTC 22169</strain>
    </source>
</reference>
<feature type="transmembrane region" description="Helical" evidence="10">
    <location>
        <begin position="20"/>
        <end position="41"/>
    </location>
</feature>
<dbReference type="GO" id="GO:0015627">
    <property type="term" value="C:type II protein secretion system complex"/>
    <property type="evidence" value="ECO:0007669"/>
    <property type="project" value="InterPro"/>
</dbReference>
<dbReference type="EMBL" id="BMXR01000004">
    <property type="protein sequence ID" value="GGX52006.1"/>
    <property type="molecule type" value="Genomic_DNA"/>
</dbReference>
<dbReference type="NCBIfam" id="TIGR01708">
    <property type="entry name" value="typeII_sec_gspH"/>
    <property type="match status" value="1"/>
</dbReference>
<dbReference type="RefSeq" id="WP_189608324.1">
    <property type="nucleotide sequence ID" value="NZ_BMXR01000004.1"/>
</dbReference>
<organism evidence="11 12">
    <name type="scientific">Saccharospirillum salsuginis</name>
    <dbReference type="NCBI Taxonomy" id="418750"/>
    <lineage>
        <taxon>Bacteria</taxon>
        <taxon>Pseudomonadati</taxon>
        <taxon>Pseudomonadota</taxon>
        <taxon>Gammaproteobacteria</taxon>
        <taxon>Oceanospirillales</taxon>
        <taxon>Saccharospirillaceae</taxon>
        <taxon>Saccharospirillum</taxon>
    </lineage>
</organism>
<evidence type="ECO:0000256" key="8">
    <source>
        <dbReference type="ARBA" id="ARBA00023136"/>
    </source>
</evidence>
<gene>
    <name evidence="11" type="ORF">GCM10007392_19160</name>
</gene>
<evidence type="ECO:0000256" key="1">
    <source>
        <dbReference type="ARBA" id="ARBA00004377"/>
    </source>
</evidence>
<dbReference type="InterPro" id="IPR002416">
    <property type="entry name" value="T2SS_protein-GspH"/>
</dbReference>
<evidence type="ECO:0000256" key="6">
    <source>
        <dbReference type="ARBA" id="ARBA00022692"/>
    </source>
</evidence>
<dbReference type="PRINTS" id="PR00885">
    <property type="entry name" value="BCTERIALGSPH"/>
</dbReference>
<evidence type="ECO:0000256" key="2">
    <source>
        <dbReference type="ARBA" id="ARBA00021549"/>
    </source>
</evidence>
<evidence type="ECO:0000256" key="10">
    <source>
        <dbReference type="SAM" id="Phobius"/>
    </source>
</evidence>
<keyword evidence="7 10" id="KW-1133">Transmembrane helix</keyword>
<keyword evidence="8 10" id="KW-0472">Membrane</keyword>
<evidence type="ECO:0000256" key="5">
    <source>
        <dbReference type="ARBA" id="ARBA00022519"/>
    </source>
</evidence>
<evidence type="ECO:0000256" key="7">
    <source>
        <dbReference type="ARBA" id="ARBA00022989"/>
    </source>
</evidence>
<dbReference type="NCBIfam" id="TIGR02532">
    <property type="entry name" value="IV_pilin_GFxxxE"/>
    <property type="match status" value="1"/>
</dbReference>
<reference evidence="11" key="1">
    <citation type="journal article" date="2014" name="Int. J. Syst. Evol. Microbiol.">
        <title>Complete genome sequence of Corynebacterium casei LMG S-19264T (=DSM 44701T), isolated from a smear-ripened cheese.</title>
        <authorList>
            <consortium name="US DOE Joint Genome Institute (JGI-PGF)"/>
            <person name="Walter F."/>
            <person name="Albersmeier A."/>
            <person name="Kalinowski J."/>
            <person name="Ruckert C."/>
        </authorList>
    </citation>
    <scope>NUCLEOTIDE SEQUENCE</scope>
    <source>
        <strain evidence="11">KCTC 22169</strain>
    </source>
</reference>
<keyword evidence="4" id="KW-0488">Methylation</keyword>
<dbReference type="InterPro" id="IPR049875">
    <property type="entry name" value="TypeII_GspH"/>
</dbReference>
<sequence>MTPALIQSTGSHRRPSGFTLIELLVVIVIIGVAASAVRLAVTQKDPLADIQHSAEQLAYTVGQAQDRVLLSNTERGILFLSHGATFLEWREGDPMEGEEPIMWSVSEAEPIEWQAPDEARLSLQLDSQWVELNDELPEDPLLIQPHVVLLPSEDYTPAFQLDIEHEDIMDASIQVIGDGFNRLEVKRVEN</sequence>